<name>A0AA36DRE2_CYLNA</name>
<feature type="region of interest" description="Disordered" evidence="1">
    <location>
        <begin position="101"/>
        <end position="130"/>
    </location>
</feature>
<evidence type="ECO:0000313" key="3">
    <source>
        <dbReference type="EMBL" id="CAJ0591274.1"/>
    </source>
</evidence>
<evidence type="ECO:0000256" key="1">
    <source>
        <dbReference type="SAM" id="MobiDB-lite"/>
    </source>
</evidence>
<gene>
    <name evidence="3" type="ORF">CYNAS_LOCUS3257</name>
</gene>
<feature type="compositionally biased region" description="Low complexity" evidence="1">
    <location>
        <begin position="103"/>
        <end position="123"/>
    </location>
</feature>
<keyword evidence="2" id="KW-0732">Signal</keyword>
<organism evidence="3 4">
    <name type="scientific">Cylicocyclus nassatus</name>
    <name type="common">Nematode worm</name>
    <dbReference type="NCBI Taxonomy" id="53992"/>
    <lineage>
        <taxon>Eukaryota</taxon>
        <taxon>Metazoa</taxon>
        <taxon>Ecdysozoa</taxon>
        <taxon>Nematoda</taxon>
        <taxon>Chromadorea</taxon>
        <taxon>Rhabditida</taxon>
        <taxon>Rhabditina</taxon>
        <taxon>Rhabditomorpha</taxon>
        <taxon>Strongyloidea</taxon>
        <taxon>Strongylidae</taxon>
        <taxon>Cylicocyclus</taxon>
    </lineage>
</organism>
<dbReference type="EMBL" id="CATQJL010000001">
    <property type="protein sequence ID" value="CAJ0591274.1"/>
    <property type="molecule type" value="Genomic_DNA"/>
</dbReference>
<keyword evidence="4" id="KW-1185">Reference proteome</keyword>
<reference evidence="3" key="1">
    <citation type="submission" date="2023-07" db="EMBL/GenBank/DDBJ databases">
        <authorList>
            <consortium name="CYATHOMIX"/>
        </authorList>
    </citation>
    <scope>NUCLEOTIDE SEQUENCE</scope>
    <source>
        <strain evidence="3">N/A</strain>
    </source>
</reference>
<proteinExistence type="predicted"/>
<accession>A0AA36DRE2</accession>
<evidence type="ECO:0000256" key="2">
    <source>
        <dbReference type="SAM" id="SignalP"/>
    </source>
</evidence>
<evidence type="ECO:0000313" key="4">
    <source>
        <dbReference type="Proteomes" id="UP001176961"/>
    </source>
</evidence>
<dbReference type="Proteomes" id="UP001176961">
    <property type="component" value="Unassembled WGS sequence"/>
</dbReference>
<comment type="caution">
    <text evidence="3">The sequence shown here is derived from an EMBL/GenBank/DDBJ whole genome shotgun (WGS) entry which is preliminary data.</text>
</comment>
<feature type="signal peptide" evidence="2">
    <location>
        <begin position="1"/>
        <end position="17"/>
    </location>
</feature>
<feature type="chain" id="PRO_5041452751" evidence="2">
    <location>
        <begin position="18"/>
        <end position="151"/>
    </location>
</feature>
<protein>
    <submittedName>
        <fullName evidence="3">Uncharacterized protein</fullName>
    </submittedName>
</protein>
<sequence length="151" mass="17521">MFYKVLLFLILIHVTFAGKGKIKNFGGPPIAPGWERRFRGAFQDYWNFYFDEDSFDKCYKGCKKQHPKKLFLGIFFRRGRNFRKCVSKCMFEMRRKDFEDVISTSPSPVGPKSSSSSSSSSASSEHDFITSSSEDLIDFKGPLYKNWVTFE</sequence>
<dbReference type="AlphaFoldDB" id="A0AA36DRE2"/>